<accession>A0A0E9U151</accession>
<dbReference type="AlphaFoldDB" id="A0A0E9U151"/>
<sequence>MNIEEGRDGTANSRRGPFFLSPCREAVFPASGTMVITASFSHSSFI</sequence>
<organism evidence="1">
    <name type="scientific">Anguilla anguilla</name>
    <name type="common">European freshwater eel</name>
    <name type="synonym">Muraena anguilla</name>
    <dbReference type="NCBI Taxonomy" id="7936"/>
    <lineage>
        <taxon>Eukaryota</taxon>
        <taxon>Metazoa</taxon>
        <taxon>Chordata</taxon>
        <taxon>Craniata</taxon>
        <taxon>Vertebrata</taxon>
        <taxon>Euteleostomi</taxon>
        <taxon>Actinopterygii</taxon>
        <taxon>Neopterygii</taxon>
        <taxon>Teleostei</taxon>
        <taxon>Anguilliformes</taxon>
        <taxon>Anguillidae</taxon>
        <taxon>Anguilla</taxon>
    </lineage>
</organism>
<dbReference type="EMBL" id="GBXM01049120">
    <property type="protein sequence ID" value="JAH59457.1"/>
    <property type="molecule type" value="Transcribed_RNA"/>
</dbReference>
<reference evidence="1" key="2">
    <citation type="journal article" date="2015" name="Fish Shellfish Immunol.">
        <title>Early steps in the European eel (Anguilla anguilla)-Vibrio vulnificus interaction in the gills: Role of the RtxA13 toxin.</title>
        <authorList>
            <person name="Callol A."/>
            <person name="Pajuelo D."/>
            <person name="Ebbesson L."/>
            <person name="Teles M."/>
            <person name="MacKenzie S."/>
            <person name="Amaro C."/>
        </authorList>
    </citation>
    <scope>NUCLEOTIDE SEQUENCE</scope>
</reference>
<proteinExistence type="predicted"/>
<protein>
    <submittedName>
        <fullName evidence="1">Uncharacterized protein</fullName>
    </submittedName>
</protein>
<evidence type="ECO:0000313" key="1">
    <source>
        <dbReference type="EMBL" id="JAH59457.1"/>
    </source>
</evidence>
<reference evidence="1" key="1">
    <citation type="submission" date="2014-11" db="EMBL/GenBank/DDBJ databases">
        <authorList>
            <person name="Amaro Gonzalez C."/>
        </authorList>
    </citation>
    <scope>NUCLEOTIDE SEQUENCE</scope>
</reference>
<name>A0A0E9U151_ANGAN</name>